<feature type="transmembrane region" description="Helical" evidence="6">
    <location>
        <begin position="296"/>
        <end position="324"/>
    </location>
</feature>
<dbReference type="EMBL" id="CP149822">
    <property type="protein sequence ID" value="WZN40575.1"/>
    <property type="molecule type" value="Genomic_DNA"/>
</dbReference>
<dbReference type="Pfam" id="PF06965">
    <property type="entry name" value="Na_H_antiport_1"/>
    <property type="match status" value="1"/>
</dbReference>
<dbReference type="PANTHER" id="PTHR30341:SF0">
    <property type="entry name" value="NA(+)_H(+) ANTIPORTER NHAA"/>
    <property type="match status" value="1"/>
</dbReference>
<feature type="transmembrane region" description="Helical" evidence="6">
    <location>
        <begin position="220"/>
        <end position="251"/>
    </location>
</feature>
<keyword evidence="6" id="KW-0915">Sodium</keyword>
<organism evidence="7 8">
    <name type="scientific">Chitinophaga pollutisoli</name>
    <dbReference type="NCBI Taxonomy" id="3133966"/>
    <lineage>
        <taxon>Bacteria</taxon>
        <taxon>Pseudomonadati</taxon>
        <taxon>Bacteroidota</taxon>
        <taxon>Chitinophagia</taxon>
        <taxon>Chitinophagales</taxon>
        <taxon>Chitinophagaceae</taxon>
        <taxon>Chitinophaga</taxon>
    </lineage>
</organism>
<evidence type="ECO:0000256" key="2">
    <source>
        <dbReference type="ARBA" id="ARBA00022475"/>
    </source>
</evidence>
<name>A0ABZ2YLL4_9BACT</name>
<dbReference type="InterPro" id="IPR004670">
    <property type="entry name" value="NhaA"/>
</dbReference>
<sequence length="390" mass="42538">MKLFSIKDRLLSPIWQFLHDSRAVGIVLIVCTVVSMILANSAWGTGYTTFFSNLFDPQTGHHLEWNGLHLPNSWLLWINDGLMVLFFFLVGMEIKRELISGELASIRKSILPVLAAVGGMVAPALIYALFNSQTDYNHGWGIPMATDIAFSLGVLSLLGNRVPLPLKIFLTALAIIDDLGAILTIAIFYTDELHTTYLLAGAGIIALLAVFNLLKVKHLIFYIVPGVVLWYCVFNSGIHATIAGVALAFCIPMSKISMLEHNLHDPVNFIIMPLFALANTAIIFPNDLISAFSHTVSYGIIAGLVLGKPLGIFGMSFLAVKLRIASKPDQTSWKQLWGVGMIAGIGFTMSIFIASLAFNEADIQVVSIMSVILASLIASVAGFIFLKRLK</sequence>
<dbReference type="NCBIfam" id="TIGR00773">
    <property type="entry name" value="NhaA"/>
    <property type="match status" value="1"/>
</dbReference>
<keyword evidence="6" id="KW-0739">Sodium transport</keyword>
<comment type="subcellular location">
    <subcellularLocation>
        <location evidence="1">Cell inner membrane</location>
        <topology evidence="1">Multi-pass membrane protein</topology>
    </subcellularLocation>
    <subcellularLocation>
        <location evidence="6">Cell membrane</location>
        <topology evidence="6">Multi-pass membrane protein</topology>
    </subcellularLocation>
</comment>
<feature type="transmembrane region" description="Helical" evidence="6">
    <location>
        <begin position="74"/>
        <end position="90"/>
    </location>
</feature>
<comment type="catalytic activity">
    <reaction evidence="6">
        <text>Na(+)(in) + 2 H(+)(out) = Na(+)(out) + 2 H(+)(in)</text>
        <dbReference type="Rhea" id="RHEA:29251"/>
        <dbReference type="ChEBI" id="CHEBI:15378"/>
        <dbReference type="ChEBI" id="CHEBI:29101"/>
    </reaction>
</comment>
<feature type="transmembrane region" description="Helical" evidence="6">
    <location>
        <begin position="263"/>
        <end position="284"/>
    </location>
</feature>
<dbReference type="NCBIfam" id="NF007111">
    <property type="entry name" value="PRK09560.1"/>
    <property type="match status" value="1"/>
</dbReference>
<evidence type="ECO:0000256" key="3">
    <source>
        <dbReference type="ARBA" id="ARBA00022692"/>
    </source>
</evidence>
<feature type="transmembrane region" description="Helical" evidence="6">
    <location>
        <begin position="336"/>
        <end position="358"/>
    </location>
</feature>
<gene>
    <name evidence="6 7" type="primary">nhaA</name>
    <name evidence="7" type="ORF">WJU16_21665</name>
</gene>
<proteinExistence type="inferred from homology"/>
<dbReference type="InterPro" id="IPR023171">
    <property type="entry name" value="Na/H_antiporter_dom_sf"/>
</dbReference>
<accession>A0ABZ2YLL4</accession>
<keyword evidence="3 6" id="KW-0812">Transmembrane</keyword>
<dbReference type="NCBIfam" id="NF007112">
    <property type="entry name" value="PRK09561.1"/>
    <property type="match status" value="1"/>
</dbReference>
<keyword evidence="6" id="KW-0406">Ion transport</keyword>
<keyword evidence="6" id="KW-0050">Antiport</keyword>
<reference evidence="8" key="1">
    <citation type="submission" date="2024-03" db="EMBL/GenBank/DDBJ databases">
        <title>Chitinophaga horti sp. nov., isolated from garden soil.</title>
        <authorList>
            <person name="Lee D.S."/>
            <person name="Han D.M."/>
            <person name="Baek J.H."/>
            <person name="Choi D.G."/>
            <person name="Jeon J.H."/>
            <person name="Jeon C.O."/>
        </authorList>
    </citation>
    <scope>NUCLEOTIDE SEQUENCE [LARGE SCALE GENOMIC DNA]</scope>
    <source>
        <strain evidence="8">GPA1</strain>
    </source>
</reference>
<feature type="transmembrane region" description="Helical" evidence="6">
    <location>
        <begin position="364"/>
        <end position="386"/>
    </location>
</feature>
<feature type="transmembrane region" description="Helical" evidence="6">
    <location>
        <begin position="196"/>
        <end position="214"/>
    </location>
</feature>
<evidence type="ECO:0000256" key="4">
    <source>
        <dbReference type="ARBA" id="ARBA00022989"/>
    </source>
</evidence>
<feature type="transmembrane region" description="Helical" evidence="6">
    <location>
        <begin position="21"/>
        <end position="43"/>
    </location>
</feature>
<comment type="function">
    <text evidence="6">Na(+)/H(+) antiporter that extrudes sodium in exchange for external protons.</text>
</comment>
<evidence type="ECO:0000313" key="8">
    <source>
        <dbReference type="Proteomes" id="UP001485459"/>
    </source>
</evidence>
<feature type="transmembrane region" description="Helical" evidence="6">
    <location>
        <begin position="110"/>
        <end position="130"/>
    </location>
</feature>
<evidence type="ECO:0000256" key="5">
    <source>
        <dbReference type="ARBA" id="ARBA00023136"/>
    </source>
</evidence>
<dbReference type="PANTHER" id="PTHR30341">
    <property type="entry name" value="SODIUM ION/PROTON ANTIPORTER NHAA-RELATED"/>
    <property type="match status" value="1"/>
</dbReference>
<dbReference type="RefSeq" id="WP_341835490.1">
    <property type="nucleotide sequence ID" value="NZ_CP149822.1"/>
</dbReference>
<dbReference type="Proteomes" id="UP001485459">
    <property type="component" value="Chromosome"/>
</dbReference>
<keyword evidence="4 6" id="KW-1133">Transmembrane helix</keyword>
<keyword evidence="2 6" id="KW-1003">Cell membrane</keyword>
<dbReference type="Gene3D" id="1.20.1530.10">
    <property type="entry name" value="Na+/H+ antiporter like domain"/>
    <property type="match status" value="1"/>
</dbReference>
<feature type="transmembrane region" description="Helical" evidence="6">
    <location>
        <begin position="168"/>
        <end position="189"/>
    </location>
</feature>
<evidence type="ECO:0000256" key="1">
    <source>
        <dbReference type="ARBA" id="ARBA00004429"/>
    </source>
</evidence>
<evidence type="ECO:0000256" key="6">
    <source>
        <dbReference type="HAMAP-Rule" id="MF_01844"/>
    </source>
</evidence>
<comment type="similarity">
    <text evidence="6">Belongs to the NhaA Na(+)/H(+) (TC 2.A.33) antiporter family.</text>
</comment>
<dbReference type="HAMAP" id="MF_01844">
    <property type="entry name" value="NhaA"/>
    <property type="match status" value="1"/>
</dbReference>
<keyword evidence="6" id="KW-0813">Transport</keyword>
<evidence type="ECO:0000313" key="7">
    <source>
        <dbReference type="EMBL" id="WZN40575.1"/>
    </source>
</evidence>
<protein>
    <recommendedName>
        <fullName evidence="6">Na(+)/H(+) antiporter NhaA</fullName>
    </recommendedName>
    <alternativeName>
        <fullName evidence="6">Sodium/proton antiporter NhaA</fullName>
    </alternativeName>
</protein>
<keyword evidence="8" id="KW-1185">Reference proteome</keyword>
<keyword evidence="5 6" id="KW-0472">Membrane</keyword>